<protein>
    <submittedName>
        <fullName evidence="1">Uncharacterized protein</fullName>
    </submittedName>
</protein>
<gene>
    <name evidence="1" type="ORF">GCM10009665_73880</name>
</gene>
<sequence length="93" mass="9850">MAQDAVTQALAQQGVLCRHVGVSAQKRPITRGDVPVDQGGVPMTAGGRSLEGIFVDVTCTVRVNDLFVVWVPPGEVTLHGSFTSVIDLYRSGN</sequence>
<dbReference type="EMBL" id="BAAALF010000270">
    <property type="protein sequence ID" value="GAA1068867.1"/>
    <property type="molecule type" value="Genomic_DNA"/>
</dbReference>
<evidence type="ECO:0000313" key="1">
    <source>
        <dbReference type="EMBL" id="GAA1068867.1"/>
    </source>
</evidence>
<dbReference type="Proteomes" id="UP001500037">
    <property type="component" value="Unassembled WGS sequence"/>
</dbReference>
<name>A0ABN1T745_9ACTN</name>
<accession>A0ABN1T745</accession>
<evidence type="ECO:0000313" key="2">
    <source>
        <dbReference type="Proteomes" id="UP001500037"/>
    </source>
</evidence>
<organism evidence="1 2">
    <name type="scientific">Kitasatospora nipponensis</name>
    <dbReference type="NCBI Taxonomy" id="258049"/>
    <lineage>
        <taxon>Bacteria</taxon>
        <taxon>Bacillati</taxon>
        <taxon>Actinomycetota</taxon>
        <taxon>Actinomycetes</taxon>
        <taxon>Kitasatosporales</taxon>
        <taxon>Streptomycetaceae</taxon>
        <taxon>Kitasatospora</taxon>
    </lineage>
</organism>
<comment type="caution">
    <text evidence="1">The sequence shown here is derived from an EMBL/GenBank/DDBJ whole genome shotgun (WGS) entry which is preliminary data.</text>
</comment>
<proteinExistence type="predicted"/>
<dbReference type="RefSeq" id="WP_344446635.1">
    <property type="nucleotide sequence ID" value="NZ_BAAALF010000270.1"/>
</dbReference>
<keyword evidence="2" id="KW-1185">Reference proteome</keyword>
<reference evidence="1 2" key="1">
    <citation type="journal article" date="2019" name="Int. J. Syst. Evol. Microbiol.">
        <title>The Global Catalogue of Microorganisms (GCM) 10K type strain sequencing project: providing services to taxonomists for standard genome sequencing and annotation.</title>
        <authorList>
            <consortium name="The Broad Institute Genomics Platform"/>
            <consortium name="The Broad Institute Genome Sequencing Center for Infectious Disease"/>
            <person name="Wu L."/>
            <person name="Ma J."/>
        </authorList>
    </citation>
    <scope>NUCLEOTIDE SEQUENCE [LARGE SCALE GENOMIC DNA]</scope>
    <source>
        <strain evidence="1 2">JCM 13004</strain>
    </source>
</reference>